<dbReference type="Proteomes" id="UP000270296">
    <property type="component" value="Unassembled WGS sequence"/>
</dbReference>
<proteinExistence type="predicted"/>
<name>A0A183JA85_9BILA</name>
<accession>A0A183JA85</accession>
<gene>
    <name evidence="1" type="ORF">SBAD_LOCUS12783</name>
</gene>
<protein>
    <submittedName>
        <fullName evidence="3">Mediator of RNA polymerase II transcription subunit 7</fullName>
    </submittedName>
</protein>
<evidence type="ECO:0000313" key="1">
    <source>
        <dbReference type="EMBL" id="VDP51754.1"/>
    </source>
</evidence>
<keyword evidence="2" id="KW-1185">Reference proteome</keyword>
<evidence type="ECO:0000313" key="3">
    <source>
        <dbReference type="WBParaSite" id="SBAD_0001319601-mRNA-1"/>
    </source>
</evidence>
<dbReference type="WBParaSite" id="SBAD_0001319601-mRNA-1">
    <property type="protein sequence ID" value="SBAD_0001319601-mRNA-1"/>
    <property type="gene ID" value="SBAD_0001319601"/>
</dbReference>
<evidence type="ECO:0000313" key="2">
    <source>
        <dbReference type="Proteomes" id="UP000270296"/>
    </source>
</evidence>
<sequence>MNDDFIGGLKTGLHEMPPLEPGMMPPTGGDPCFALGEFAKRTLQRPIMYDSLNHYNRKSLMNALETLIKVMTCLTSV</sequence>
<organism evidence="3">
    <name type="scientific">Soboliphyme baturini</name>
    <dbReference type="NCBI Taxonomy" id="241478"/>
    <lineage>
        <taxon>Eukaryota</taxon>
        <taxon>Metazoa</taxon>
        <taxon>Ecdysozoa</taxon>
        <taxon>Nematoda</taxon>
        <taxon>Enoplea</taxon>
        <taxon>Dorylaimia</taxon>
        <taxon>Dioctophymatida</taxon>
        <taxon>Dioctophymatoidea</taxon>
        <taxon>Soboliphymatidae</taxon>
        <taxon>Soboliphyme</taxon>
    </lineage>
</organism>
<reference evidence="1 2" key="2">
    <citation type="submission" date="2018-11" db="EMBL/GenBank/DDBJ databases">
        <authorList>
            <consortium name="Pathogen Informatics"/>
        </authorList>
    </citation>
    <scope>NUCLEOTIDE SEQUENCE [LARGE SCALE GENOMIC DNA]</scope>
</reference>
<dbReference type="AlphaFoldDB" id="A0A183JA85"/>
<dbReference type="EMBL" id="UZAM01018801">
    <property type="protein sequence ID" value="VDP51754.1"/>
    <property type="molecule type" value="Genomic_DNA"/>
</dbReference>
<reference evidence="3" key="1">
    <citation type="submission" date="2016-06" db="UniProtKB">
        <authorList>
            <consortium name="WormBaseParasite"/>
        </authorList>
    </citation>
    <scope>IDENTIFICATION</scope>
</reference>